<dbReference type="AlphaFoldDB" id="A0A2N0R8S8"/>
<accession>A0A2N0R8S8</accession>
<dbReference type="EMBL" id="LLXH01001285">
    <property type="protein sequence ID" value="PKC59666.1"/>
    <property type="molecule type" value="Genomic_DNA"/>
</dbReference>
<reference evidence="1 2" key="1">
    <citation type="submission" date="2017-10" db="EMBL/GenBank/DDBJ databases">
        <title>Extensive intraspecific genome diversity in a model arbuscular mycorrhizal fungus.</title>
        <authorList>
            <person name="Chen E.C.H."/>
            <person name="Morin E."/>
            <person name="Baudet D."/>
            <person name="Noel J."/>
            <person name="Ndikumana S."/>
            <person name="Charron P."/>
            <person name="St-Onge C."/>
            <person name="Giorgi J."/>
            <person name="Grigoriev I.V."/>
            <person name="Roux C."/>
            <person name="Martin F.M."/>
            <person name="Corradi N."/>
        </authorList>
    </citation>
    <scope>NUCLEOTIDE SEQUENCE [LARGE SCALE GENOMIC DNA]</scope>
    <source>
        <strain evidence="1 2">A1</strain>
    </source>
</reference>
<organism evidence="1 2">
    <name type="scientific">Rhizophagus irregularis</name>
    <dbReference type="NCBI Taxonomy" id="588596"/>
    <lineage>
        <taxon>Eukaryota</taxon>
        <taxon>Fungi</taxon>
        <taxon>Fungi incertae sedis</taxon>
        <taxon>Mucoromycota</taxon>
        <taxon>Glomeromycotina</taxon>
        <taxon>Glomeromycetes</taxon>
        <taxon>Glomerales</taxon>
        <taxon>Glomeraceae</taxon>
        <taxon>Rhizophagus</taxon>
    </lineage>
</organism>
<name>A0A2N0R8S8_9GLOM</name>
<gene>
    <name evidence="1" type="ORF">RhiirA1_445317</name>
</gene>
<proteinExistence type="predicted"/>
<comment type="caution">
    <text evidence="1">The sequence shown here is derived from an EMBL/GenBank/DDBJ whole genome shotgun (WGS) entry which is preliminary data.</text>
</comment>
<evidence type="ECO:0000313" key="2">
    <source>
        <dbReference type="Proteomes" id="UP000232688"/>
    </source>
</evidence>
<sequence>MTHLWRIYVAATSGVCVGEATAGSGFRCHYMKRYDNVNNSGQLGWLIGNFDLDFFQNFKSILIKESGYFNNFGDDDEVYNNSNLHSKEQDELEIPDVMDFLVEIIN</sequence>
<protein>
    <submittedName>
        <fullName evidence="1">Uncharacterized protein</fullName>
    </submittedName>
</protein>
<evidence type="ECO:0000313" key="1">
    <source>
        <dbReference type="EMBL" id="PKC59666.1"/>
    </source>
</evidence>
<dbReference type="Proteomes" id="UP000232688">
    <property type="component" value="Unassembled WGS sequence"/>
</dbReference>
<reference evidence="1 2" key="2">
    <citation type="submission" date="2017-10" db="EMBL/GenBank/DDBJ databases">
        <title>Genome analyses suggest a sexual origin of heterokaryosis in a supposedly ancient asexual fungus.</title>
        <authorList>
            <person name="Corradi N."/>
            <person name="Sedzielewska K."/>
            <person name="Noel J."/>
            <person name="Charron P."/>
            <person name="Farinelli L."/>
            <person name="Marton T."/>
            <person name="Kruger M."/>
            <person name="Pelin A."/>
            <person name="Brachmann A."/>
            <person name="Corradi N."/>
        </authorList>
    </citation>
    <scope>NUCLEOTIDE SEQUENCE [LARGE SCALE GENOMIC DNA]</scope>
    <source>
        <strain evidence="1 2">A1</strain>
    </source>
</reference>
<dbReference type="VEuPathDB" id="FungiDB:RhiirA1_445317"/>